<evidence type="ECO:0000313" key="4">
    <source>
        <dbReference type="EMBL" id="WXA11892.1"/>
    </source>
</evidence>
<keyword evidence="1" id="KW-0175">Coiled coil</keyword>
<dbReference type="KEGG" id="mcaa:R3L15_07025"/>
<keyword evidence="2" id="KW-0472">Membrane</keyword>
<proteinExistence type="predicted"/>
<dbReference type="EMBL" id="CP136925">
    <property type="protein sequence ID" value="WXA11892.1"/>
    <property type="molecule type" value="Genomic_DNA"/>
</dbReference>
<feature type="transmembrane region" description="Helical" evidence="2">
    <location>
        <begin position="50"/>
        <end position="67"/>
    </location>
</feature>
<name>A0AAU6NZC6_9FLAO</name>
<accession>A0AAU6NZC6</accession>
<sequence>MKDDLEQLFSNLKGDFDIESPRKEHQKRFMKKLQHQEQDKSKTPFFSWKPLASIAAIVTLIFTVAVLNNNTQEAVSLANVSPEMAQAENFFTATITAELKKLNQAKNPETTLIIKDAMLQLDKLEHEYEKLKTDLAKSGQDQRVIYAMISNFQSRIDILQNTLKQIDLQNQLKHTDYDTNNTF</sequence>
<protein>
    <recommendedName>
        <fullName evidence="6">DUF4179 domain-containing protein</fullName>
    </recommendedName>
</protein>
<dbReference type="EMBL" id="CP136924">
    <property type="protein sequence ID" value="WXA02947.1"/>
    <property type="molecule type" value="Genomic_DNA"/>
</dbReference>
<reference evidence="3 5" key="1">
    <citation type="submission" date="2023-10" db="EMBL/GenBank/DDBJ databases">
        <title>Culture-based analysis of two novel bacteria associated with mangrove crab gills.</title>
        <authorList>
            <person name="Yang X."/>
            <person name="Garuglieri E."/>
            <person name="Van Goethem M.W."/>
            <person name="Fusi M."/>
            <person name="Marasco R."/>
            <person name="Daffonchio D.G."/>
        </authorList>
    </citation>
    <scope>NUCLEOTIDE SEQUENCE [LARGE SCALE GENOMIC DNA]</scope>
    <source>
        <strain evidence="4">UG2-1</strain>
        <strain evidence="3">UG2-2</strain>
        <strain evidence="5">UG2_2</strain>
    </source>
</reference>
<organism evidence="3 5">
    <name type="scientific">Mangrovimonas cancribranchiae</name>
    <dbReference type="NCBI Taxonomy" id="3080055"/>
    <lineage>
        <taxon>Bacteria</taxon>
        <taxon>Pseudomonadati</taxon>
        <taxon>Bacteroidota</taxon>
        <taxon>Flavobacteriia</taxon>
        <taxon>Flavobacteriales</taxon>
        <taxon>Flavobacteriaceae</taxon>
        <taxon>Mangrovimonas</taxon>
    </lineage>
</organism>
<keyword evidence="2" id="KW-1133">Transmembrane helix</keyword>
<feature type="coiled-coil region" evidence="1">
    <location>
        <begin position="114"/>
        <end position="169"/>
    </location>
</feature>
<gene>
    <name evidence="4" type="ORF">R3L15_07025</name>
    <name evidence="3" type="ORF">R3L16_00375</name>
</gene>
<dbReference type="AlphaFoldDB" id="A0AAU6NZC6"/>
<keyword evidence="5" id="KW-1185">Reference proteome</keyword>
<dbReference type="Proteomes" id="UP001368318">
    <property type="component" value="Chromosome"/>
</dbReference>
<evidence type="ECO:0008006" key="6">
    <source>
        <dbReference type="Google" id="ProtNLM"/>
    </source>
</evidence>
<evidence type="ECO:0000256" key="1">
    <source>
        <dbReference type="SAM" id="Coils"/>
    </source>
</evidence>
<evidence type="ECO:0000256" key="2">
    <source>
        <dbReference type="SAM" id="Phobius"/>
    </source>
</evidence>
<evidence type="ECO:0000313" key="5">
    <source>
        <dbReference type="Proteomes" id="UP001368318"/>
    </source>
</evidence>
<keyword evidence="2" id="KW-0812">Transmembrane</keyword>
<evidence type="ECO:0000313" key="3">
    <source>
        <dbReference type="EMBL" id="WXA02947.1"/>
    </source>
</evidence>
<dbReference type="RefSeq" id="WP_338730795.1">
    <property type="nucleotide sequence ID" value="NZ_CP136924.1"/>
</dbReference>